<evidence type="ECO:0000313" key="1">
    <source>
        <dbReference type="EMBL" id="MPC94410.1"/>
    </source>
</evidence>
<protein>
    <submittedName>
        <fullName evidence="1">Uncharacterized protein</fullName>
    </submittedName>
</protein>
<comment type="caution">
    <text evidence="1">The sequence shown here is derived from an EMBL/GenBank/DDBJ whole genome shotgun (WGS) entry which is preliminary data.</text>
</comment>
<sequence length="12" mass="1224">MTAACSSTSLPR</sequence>
<gene>
    <name evidence="1" type="ORF">E2C01_089578</name>
</gene>
<accession>A0A5B7JCE4</accession>
<reference evidence="1 2" key="1">
    <citation type="submission" date="2019-05" db="EMBL/GenBank/DDBJ databases">
        <title>Another draft genome of Portunus trituberculatus and its Hox gene families provides insights of decapod evolution.</title>
        <authorList>
            <person name="Jeong J.-H."/>
            <person name="Song I."/>
            <person name="Kim S."/>
            <person name="Choi T."/>
            <person name="Kim D."/>
            <person name="Ryu S."/>
            <person name="Kim W."/>
        </authorList>
    </citation>
    <scope>NUCLEOTIDE SEQUENCE [LARGE SCALE GENOMIC DNA]</scope>
    <source>
        <tissue evidence="1">Muscle</tissue>
    </source>
</reference>
<proteinExistence type="predicted"/>
<keyword evidence="2" id="KW-1185">Reference proteome</keyword>
<dbReference type="Proteomes" id="UP000324222">
    <property type="component" value="Unassembled WGS sequence"/>
</dbReference>
<organism evidence="1 2">
    <name type="scientific">Portunus trituberculatus</name>
    <name type="common">Swimming crab</name>
    <name type="synonym">Neptunus trituberculatus</name>
    <dbReference type="NCBI Taxonomy" id="210409"/>
    <lineage>
        <taxon>Eukaryota</taxon>
        <taxon>Metazoa</taxon>
        <taxon>Ecdysozoa</taxon>
        <taxon>Arthropoda</taxon>
        <taxon>Crustacea</taxon>
        <taxon>Multicrustacea</taxon>
        <taxon>Malacostraca</taxon>
        <taxon>Eumalacostraca</taxon>
        <taxon>Eucarida</taxon>
        <taxon>Decapoda</taxon>
        <taxon>Pleocyemata</taxon>
        <taxon>Brachyura</taxon>
        <taxon>Eubrachyura</taxon>
        <taxon>Portunoidea</taxon>
        <taxon>Portunidae</taxon>
        <taxon>Portuninae</taxon>
        <taxon>Portunus</taxon>
    </lineage>
</organism>
<evidence type="ECO:0000313" key="2">
    <source>
        <dbReference type="Proteomes" id="UP000324222"/>
    </source>
</evidence>
<dbReference type="EMBL" id="VSRR010098421">
    <property type="protein sequence ID" value="MPC94410.1"/>
    <property type="molecule type" value="Genomic_DNA"/>
</dbReference>
<name>A0A5B7JCE4_PORTR</name>